<accession>A0A2S1LAJ9</accession>
<protein>
    <submittedName>
        <fullName evidence="1">Uncharacterized protein</fullName>
    </submittedName>
</protein>
<dbReference type="AlphaFoldDB" id="A0A2S1LAJ9"/>
<gene>
    <name evidence="1" type="ORF">FFWV33_04105</name>
</gene>
<evidence type="ECO:0000313" key="1">
    <source>
        <dbReference type="EMBL" id="AWG20779.1"/>
    </source>
</evidence>
<reference evidence="1 2" key="1">
    <citation type="submission" date="2017-04" db="EMBL/GenBank/DDBJ databases">
        <title>Compelte genome sequence of WV33.</title>
        <authorList>
            <person name="Lee P.C."/>
        </authorList>
    </citation>
    <scope>NUCLEOTIDE SEQUENCE [LARGE SCALE GENOMIC DNA]</scope>
    <source>
        <strain evidence="1 2">WV33</strain>
    </source>
</reference>
<dbReference type="KEGG" id="ffa:FFWV33_04105"/>
<proteinExistence type="predicted"/>
<dbReference type="EMBL" id="CP020918">
    <property type="protein sequence ID" value="AWG20779.1"/>
    <property type="molecule type" value="Genomic_DNA"/>
</dbReference>
<dbReference type="Proteomes" id="UP000244527">
    <property type="component" value="Chromosome"/>
</dbReference>
<organism evidence="1 2">
    <name type="scientific">Flavobacterium faecale</name>
    <dbReference type="NCBI Taxonomy" id="1355330"/>
    <lineage>
        <taxon>Bacteria</taxon>
        <taxon>Pseudomonadati</taxon>
        <taxon>Bacteroidota</taxon>
        <taxon>Flavobacteriia</taxon>
        <taxon>Flavobacteriales</taxon>
        <taxon>Flavobacteriaceae</taxon>
        <taxon>Flavobacterium</taxon>
    </lineage>
</organism>
<sequence length="228" mass="26770">MGKMALGYGSEFHLLRWTGRHRNEFDKRVKELLHIDNISWVDFDFDKGKDIPDKELVGLSFLENEPNYQELLSNWKKEWPQKGNSMNWDLIGYTIQNGIKTWILIEAKAHLGELSQSSGASENSLLKIEKTLLKTAENNRIAIIEDNPWTEKYYQLANRIYVLDLLKRSGIKSKLVNIYFIGDMISKNRKSPQNIKEWSDEIKKMKKYLNIENSELIDIENLYLEVDK</sequence>
<keyword evidence="2" id="KW-1185">Reference proteome</keyword>
<evidence type="ECO:0000313" key="2">
    <source>
        <dbReference type="Proteomes" id="UP000244527"/>
    </source>
</evidence>
<name>A0A2S1LAJ9_9FLAO</name>